<feature type="domain" description="XPG-I" evidence="4">
    <location>
        <begin position="113"/>
        <end position="181"/>
    </location>
</feature>
<dbReference type="GO" id="GO:0006281">
    <property type="term" value="P:DNA repair"/>
    <property type="evidence" value="ECO:0007669"/>
    <property type="project" value="UniProtKB-ARBA"/>
</dbReference>
<sequence>MGVAGLWEVLRPAAKTQSLTHLSVTQGFEANAGGRRGFRIGIDASIWFFHAAYGKEGENPELRTLFFRCSKLMSMPLLPLFVFDGPKRPSIKRGKRVGGNAHWLTTGMKNIIAAFGFEWRTAPGEAEAELAYLNHIGIIDAVLSDDVDNFLFGATMVIRNPSNTLSGNRAHPVKNADGRDDGNHVATYHAVDIISHDDVRLSRGGCILIGLLSGGDYHQAGVQGCGKLIAAALARCGFGDQLLEATSSLDREELEKWLFTWRDQVREELRTNRSGFVGSKKPALAKKIPDDFPDIDILLSYTNPITSETEGKPTREVTWEHEPDIGKIAGLCELYFEWGVKDVIIKRFRTVLWPSAVLRILRRGAMDKDEKRRKGLPMSPRKSKTTGKLAPGTPSKMIAKYFSSMKLNSPSKANGKEREYSDSESEAEEDRLIVKIHSSRRHASTDGILEYRLEIAPAPLVRLAEYGVQGIRPPIEVDAAYDETEGEDEDEDRGKHKGKGKKPTTDPESHLRVWMPACMVETVEPELVDVFEEIQLKKLEKKAKRSNKTEGKKKGVPTVQEDSDRDTLPVLNRPKKKIVHLKKAVREEQDSGPLPRPFPLPDCISTSNDPSTGPRNPVCASTSQQSSQITPRRHIKSSDSESSEPYMTKSRRSPSPRPSGLTRRSCSPPPVRHIHKIDDHNMQKSKKGVSTAQIDSDGDALPVLLLPKKTRQKKVVDQRDNGLAPRPFPMSNPSSTSENPFLDLVSPPSSQQSSRTKKHTKSSGSESDRPHTTKSPRKSPQQTSPRSGLTRRPGSPSPIQPIHKSNDVIDISSDSDVPLPPKKLYVKAPLLLARERAKKEAGSYSLKSKNPVLELTLNGKSKRVVVTENDIIDLT</sequence>
<dbReference type="InterPro" id="IPR006085">
    <property type="entry name" value="XPG_DNA_repair_N"/>
</dbReference>
<feature type="compositionally biased region" description="Polar residues" evidence="3">
    <location>
        <begin position="778"/>
        <end position="787"/>
    </location>
</feature>
<dbReference type="OrthoDB" id="2959108at2759"/>
<keyword evidence="2" id="KW-0378">Hydrolase</keyword>
<name>A0A1B7N7C1_9AGAM</name>
<dbReference type="InterPro" id="IPR037316">
    <property type="entry name" value="Yen1_H3TH"/>
</dbReference>
<organism evidence="6 7">
    <name type="scientific">Rhizopogon vinicolor AM-OR11-026</name>
    <dbReference type="NCBI Taxonomy" id="1314800"/>
    <lineage>
        <taxon>Eukaryota</taxon>
        <taxon>Fungi</taxon>
        <taxon>Dikarya</taxon>
        <taxon>Basidiomycota</taxon>
        <taxon>Agaricomycotina</taxon>
        <taxon>Agaricomycetes</taxon>
        <taxon>Agaricomycetidae</taxon>
        <taxon>Boletales</taxon>
        <taxon>Suillineae</taxon>
        <taxon>Rhizopogonaceae</taxon>
        <taxon>Rhizopogon</taxon>
    </lineage>
</organism>
<feature type="compositionally biased region" description="Acidic residues" evidence="3">
    <location>
        <begin position="479"/>
        <end position="491"/>
    </location>
</feature>
<dbReference type="InParanoid" id="A0A1B7N7C1"/>
<feature type="domain" description="XPG N-terminal" evidence="5">
    <location>
        <begin position="1"/>
        <end position="99"/>
    </location>
</feature>
<feature type="region of interest" description="Disordered" evidence="3">
    <location>
        <begin position="408"/>
        <end position="428"/>
    </location>
</feature>
<dbReference type="SMART" id="SM00484">
    <property type="entry name" value="XPGI"/>
    <property type="match status" value="1"/>
</dbReference>
<dbReference type="PANTHER" id="PTHR11081:SF75">
    <property type="entry name" value="ENDONUCLEASE, PUTATIVE (AFU_ORTHOLOGUE AFUA_3G13260)-RELATED"/>
    <property type="match status" value="1"/>
</dbReference>
<dbReference type="Pfam" id="PF00867">
    <property type="entry name" value="XPG_I"/>
    <property type="match status" value="1"/>
</dbReference>
<dbReference type="InterPro" id="IPR006084">
    <property type="entry name" value="XPG/Rad2"/>
</dbReference>
<evidence type="ECO:0000256" key="1">
    <source>
        <dbReference type="ARBA" id="ARBA00022722"/>
    </source>
</evidence>
<evidence type="ECO:0000256" key="2">
    <source>
        <dbReference type="ARBA" id="ARBA00022801"/>
    </source>
</evidence>
<dbReference type="SUPFAM" id="SSF88723">
    <property type="entry name" value="PIN domain-like"/>
    <property type="match status" value="1"/>
</dbReference>
<dbReference type="SMART" id="SM00485">
    <property type="entry name" value="XPGN"/>
    <property type="match status" value="1"/>
</dbReference>
<dbReference type="EMBL" id="KV448201">
    <property type="protein sequence ID" value="OAX40754.1"/>
    <property type="molecule type" value="Genomic_DNA"/>
</dbReference>
<gene>
    <name evidence="6" type="ORF">K503DRAFT_864371</name>
</gene>
<feature type="compositionally biased region" description="Polar residues" evidence="3">
    <location>
        <begin position="604"/>
        <end position="630"/>
    </location>
</feature>
<dbReference type="SUPFAM" id="SSF47807">
    <property type="entry name" value="5' to 3' exonuclease, C-terminal subdomain"/>
    <property type="match status" value="1"/>
</dbReference>
<dbReference type="GO" id="GO:0017108">
    <property type="term" value="F:5'-flap endonuclease activity"/>
    <property type="evidence" value="ECO:0007669"/>
    <property type="project" value="TreeGrafter"/>
</dbReference>
<dbReference type="InterPro" id="IPR036279">
    <property type="entry name" value="5-3_exonuclease_C_sf"/>
</dbReference>
<feature type="region of interest" description="Disordered" evidence="3">
    <location>
        <begin position="369"/>
        <end position="390"/>
    </location>
</feature>
<dbReference type="InterPro" id="IPR029060">
    <property type="entry name" value="PIN-like_dom_sf"/>
</dbReference>
<reference evidence="6 7" key="1">
    <citation type="submission" date="2016-06" db="EMBL/GenBank/DDBJ databases">
        <title>Comparative genomics of the ectomycorrhizal sister species Rhizopogon vinicolor and Rhizopogon vesiculosus (Basidiomycota: Boletales) reveals a divergence of the mating type B locus.</title>
        <authorList>
            <consortium name="DOE Joint Genome Institute"/>
            <person name="Mujic A.B."/>
            <person name="Kuo A."/>
            <person name="Tritt A."/>
            <person name="Lipzen A."/>
            <person name="Chen C."/>
            <person name="Johnson J."/>
            <person name="Sharma A."/>
            <person name="Barry K."/>
            <person name="Grigoriev I.V."/>
            <person name="Spatafora J.W."/>
        </authorList>
    </citation>
    <scope>NUCLEOTIDE SEQUENCE [LARGE SCALE GENOMIC DNA]</scope>
    <source>
        <strain evidence="6 7">AM-OR11-026</strain>
    </source>
</reference>
<evidence type="ECO:0000259" key="4">
    <source>
        <dbReference type="SMART" id="SM00484"/>
    </source>
</evidence>
<feature type="region of interest" description="Disordered" evidence="3">
    <location>
        <begin position="541"/>
        <end position="821"/>
    </location>
</feature>
<evidence type="ECO:0000256" key="3">
    <source>
        <dbReference type="SAM" id="MobiDB-lite"/>
    </source>
</evidence>
<keyword evidence="1" id="KW-0540">Nuclease</keyword>
<dbReference type="InterPro" id="IPR006086">
    <property type="entry name" value="XPG-I_dom"/>
</dbReference>
<evidence type="ECO:0000259" key="5">
    <source>
        <dbReference type="SMART" id="SM00485"/>
    </source>
</evidence>
<dbReference type="Gene3D" id="3.40.50.1010">
    <property type="entry name" value="5'-nuclease"/>
    <property type="match status" value="2"/>
</dbReference>
<dbReference type="GO" id="GO:0008821">
    <property type="term" value="F:crossover junction DNA endonuclease activity"/>
    <property type="evidence" value="ECO:0007669"/>
    <property type="project" value="InterPro"/>
</dbReference>
<proteinExistence type="predicted"/>
<dbReference type="CDD" id="cd09906">
    <property type="entry name" value="H3TH_YEN1"/>
    <property type="match status" value="1"/>
</dbReference>
<feature type="compositionally biased region" description="Basic residues" evidence="3">
    <location>
        <begin position="573"/>
        <end position="583"/>
    </location>
</feature>
<dbReference type="STRING" id="1314800.A0A1B7N7C1"/>
<accession>A0A1B7N7C1</accession>
<protein>
    <recommendedName>
        <fullName evidence="8">XPG-I domain-containing protein</fullName>
    </recommendedName>
</protein>
<evidence type="ECO:0000313" key="7">
    <source>
        <dbReference type="Proteomes" id="UP000092154"/>
    </source>
</evidence>
<feature type="compositionally biased region" description="Low complexity" evidence="3">
    <location>
        <begin position="808"/>
        <end position="817"/>
    </location>
</feature>
<dbReference type="AlphaFoldDB" id="A0A1B7N7C1"/>
<feature type="compositionally biased region" description="Basic residues" evidence="3">
    <location>
        <begin position="373"/>
        <end position="385"/>
    </location>
</feature>
<evidence type="ECO:0008006" key="8">
    <source>
        <dbReference type="Google" id="ProtNLM"/>
    </source>
</evidence>
<dbReference type="CDD" id="cd09870">
    <property type="entry name" value="PIN_YEN1"/>
    <property type="match status" value="1"/>
</dbReference>
<evidence type="ECO:0000313" key="6">
    <source>
        <dbReference type="EMBL" id="OAX40754.1"/>
    </source>
</evidence>
<keyword evidence="7" id="KW-1185">Reference proteome</keyword>
<dbReference type="PRINTS" id="PR00853">
    <property type="entry name" value="XPGRADSUPER"/>
</dbReference>
<dbReference type="Proteomes" id="UP000092154">
    <property type="component" value="Unassembled WGS sequence"/>
</dbReference>
<dbReference type="PANTHER" id="PTHR11081">
    <property type="entry name" value="FLAP ENDONUCLEASE FAMILY MEMBER"/>
    <property type="match status" value="1"/>
</dbReference>
<dbReference type="Pfam" id="PF18380">
    <property type="entry name" value="GEN1_C"/>
    <property type="match status" value="1"/>
</dbReference>
<feature type="region of interest" description="Disordered" evidence="3">
    <location>
        <begin position="477"/>
        <end position="508"/>
    </location>
</feature>
<dbReference type="InterPro" id="IPR041177">
    <property type="entry name" value="GEN1_C"/>
</dbReference>